<name>A0A843V6V9_COLES</name>
<keyword evidence="3" id="KW-1185">Reference proteome</keyword>
<protein>
    <submittedName>
        <fullName evidence="2">Uncharacterized protein</fullName>
    </submittedName>
</protein>
<sequence length="75" mass="8076">MWTPIVVNVQGACRQHVVGGHRCCRLHGIRGSFVTALTLEPPAPTKDSTVGTAANMPEDSEGLMDQSNKICNRSK</sequence>
<accession>A0A843V6V9</accession>
<evidence type="ECO:0000313" key="3">
    <source>
        <dbReference type="Proteomes" id="UP000652761"/>
    </source>
</evidence>
<dbReference type="AlphaFoldDB" id="A0A843V6V9"/>
<evidence type="ECO:0000313" key="2">
    <source>
        <dbReference type="EMBL" id="MQL91848.1"/>
    </source>
</evidence>
<proteinExistence type="predicted"/>
<gene>
    <name evidence="2" type="ORF">Taro_024464</name>
</gene>
<feature type="region of interest" description="Disordered" evidence="1">
    <location>
        <begin position="40"/>
        <end position="75"/>
    </location>
</feature>
<dbReference type="Proteomes" id="UP000652761">
    <property type="component" value="Unassembled WGS sequence"/>
</dbReference>
<organism evidence="2 3">
    <name type="scientific">Colocasia esculenta</name>
    <name type="common">Wild taro</name>
    <name type="synonym">Arum esculentum</name>
    <dbReference type="NCBI Taxonomy" id="4460"/>
    <lineage>
        <taxon>Eukaryota</taxon>
        <taxon>Viridiplantae</taxon>
        <taxon>Streptophyta</taxon>
        <taxon>Embryophyta</taxon>
        <taxon>Tracheophyta</taxon>
        <taxon>Spermatophyta</taxon>
        <taxon>Magnoliopsida</taxon>
        <taxon>Liliopsida</taxon>
        <taxon>Araceae</taxon>
        <taxon>Aroideae</taxon>
        <taxon>Colocasieae</taxon>
        <taxon>Colocasia</taxon>
    </lineage>
</organism>
<reference evidence="2" key="1">
    <citation type="submission" date="2017-07" db="EMBL/GenBank/DDBJ databases">
        <title>Taro Niue Genome Assembly and Annotation.</title>
        <authorList>
            <person name="Atibalentja N."/>
            <person name="Keating K."/>
            <person name="Fields C.J."/>
        </authorList>
    </citation>
    <scope>NUCLEOTIDE SEQUENCE</scope>
    <source>
        <strain evidence="2">Niue_2</strain>
        <tissue evidence="2">Leaf</tissue>
    </source>
</reference>
<dbReference type="EMBL" id="NMUH01001385">
    <property type="protein sequence ID" value="MQL91848.1"/>
    <property type="molecule type" value="Genomic_DNA"/>
</dbReference>
<comment type="caution">
    <text evidence="2">The sequence shown here is derived from an EMBL/GenBank/DDBJ whole genome shotgun (WGS) entry which is preliminary data.</text>
</comment>
<evidence type="ECO:0000256" key="1">
    <source>
        <dbReference type="SAM" id="MobiDB-lite"/>
    </source>
</evidence>
<feature type="compositionally biased region" description="Polar residues" evidence="1">
    <location>
        <begin position="65"/>
        <end position="75"/>
    </location>
</feature>